<organism evidence="2 3">
    <name type="scientific">Megasphaera elsdenii</name>
    <dbReference type="NCBI Taxonomy" id="907"/>
    <lineage>
        <taxon>Bacteria</taxon>
        <taxon>Bacillati</taxon>
        <taxon>Bacillota</taxon>
        <taxon>Negativicutes</taxon>
        <taxon>Veillonellales</taxon>
        <taxon>Veillonellaceae</taxon>
        <taxon>Megasphaera</taxon>
    </lineage>
</organism>
<dbReference type="OrthoDB" id="436461at2"/>
<dbReference type="InterPro" id="IPR018310">
    <property type="entry name" value="Put_endonuclease_Z1-dom"/>
</dbReference>
<dbReference type="InterPro" id="IPR027417">
    <property type="entry name" value="P-loop_NTPase"/>
</dbReference>
<dbReference type="SUPFAM" id="SSF52540">
    <property type="entry name" value="P-loop containing nucleoside triphosphate hydrolases"/>
    <property type="match status" value="1"/>
</dbReference>
<keyword evidence="2" id="KW-0540">Nuclease</keyword>
<keyword evidence="2" id="KW-0255">Endonuclease</keyword>
<protein>
    <submittedName>
        <fullName evidence="2">Restriction endonuclease</fullName>
    </submittedName>
</protein>
<dbReference type="GO" id="GO:0004519">
    <property type="term" value="F:endonuclease activity"/>
    <property type="evidence" value="ECO:0007669"/>
    <property type="project" value="UniProtKB-KW"/>
</dbReference>
<gene>
    <name evidence="2" type="ORF">C6Y28_01925</name>
</gene>
<proteinExistence type="predicted"/>
<dbReference type="EMBL" id="CP027569">
    <property type="protein sequence ID" value="AVO26478.1"/>
    <property type="molecule type" value="Genomic_DNA"/>
</dbReference>
<name>A0A2S0M4W3_MEGEL</name>
<feature type="domain" description="Putative endonuclease Z1" evidence="1">
    <location>
        <begin position="247"/>
        <end position="442"/>
    </location>
</feature>
<reference evidence="2 3" key="1">
    <citation type="journal article" date="2018" name="Genome Announc.">
        <title>Complete genomes of two Megasphaera elsdenii strains, NCIMB 702410 and ATCC 25940.</title>
        <authorList>
            <person name="Hatmaker E.A."/>
            <person name="O'Dell K."/>
            <person name="Riley L.A."/>
            <person name="Klingeman D.M."/>
            <person name="Guss A.M."/>
        </authorList>
    </citation>
    <scope>NUCLEOTIDE SEQUENCE [LARGE SCALE GENOMIC DNA]</scope>
    <source>
        <strain evidence="2 3">NCIMB702410</strain>
    </source>
</reference>
<dbReference type="Proteomes" id="UP000238358">
    <property type="component" value="Chromosome"/>
</dbReference>
<sequence length="616" mass="70162">MDYLEVYTNTIRERGNEGLAKTIEKTADEVGEKYLADFDYVSHKIGLLFGNVQSGKTAQMFGIICEAANQGFAAFLLLTTDNVTLQQQTLQRVKDDLGHFCICGENDAMKFTENALAKPVIIVLKKNYRVLRQWANIMRSTAFMVGNPLFILDDEADAASLNTLVNSHRQSSINRYLDYIKNEASSSIYLQVTGTPQAIFLQTLMSGFRPYFTYYFKPGKGYLGGDFFFSETGKDCIRVIDGLKEPLRQAVFHHLVVSAQLLKSGEAVSNFMIHPSVRMNVHNKYKKEVENILHEICTDFENEEVQISLKEAYNRLHPKKHELLPFEDIREEVQELLDNHAIKVLIMNGKHEVDAEEYAAGSNILIGGNTLGRGVTFGGLHTIFYTRTAKKPQADTMWQHSRMFGYDRDPGMIELYLDNRLYKLFCDINATNDAIIAQIERGIENVKMYYPEELSPTRKNVLDKRHVFAVSGGTNYFPLEPSNHTIEDLDKLLQPFNDHEEKYQVSMQIIKKILEHIQTEPEFPIGAFLSFINIYIARNPGAQAILIVRRERDIKKGSGALLSPNDWKLGNNITDKMVLTVYKMTGNKGWDGQKIWVPNIKLPDNAIYYDVAEADE</sequence>
<dbReference type="REBASE" id="247415">
    <property type="entry name" value="H.Mel2410ORF1935P"/>
</dbReference>
<dbReference type="RefSeq" id="WP_027895275.1">
    <property type="nucleotide sequence ID" value="NZ_CP027569.1"/>
</dbReference>
<evidence type="ECO:0000313" key="3">
    <source>
        <dbReference type="Proteomes" id="UP000238358"/>
    </source>
</evidence>
<evidence type="ECO:0000313" key="2">
    <source>
        <dbReference type="EMBL" id="AVO26478.1"/>
    </source>
</evidence>
<keyword evidence="2" id="KW-0378">Hydrolase</keyword>
<evidence type="ECO:0000259" key="1">
    <source>
        <dbReference type="Pfam" id="PF10593"/>
    </source>
</evidence>
<dbReference type="AlphaFoldDB" id="A0A2S0M4W3"/>
<accession>A0A2S0M4W3</accession>
<dbReference type="Pfam" id="PF10593">
    <property type="entry name" value="Z1"/>
    <property type="match status" value="1"/>
</dbReference>